<keyword evidence="3" id="KW-1185">Reference proteome</keyword>
<evidence type="ECO:0000313" key="3">
    <source>
        <dbReference type="Proteomes" id="UP001597024"/>
    </source>
</evidence>
<dbReference type="InterPro" id="IPR021828">
    <property type="entry name" value="GlgE_dom_N/S"/>
</dbReference>
<dbReference type="Gene3D" id="2.60.40.10">
    <property type="entry name" value="Immunoglobulins"/>
    <property type="match status" value="1"/>
</dbReference>
<dbReference type="Proteomes" id="UP001597024">
    <property type="component" value="Unassembled WGS sequence"/>
</dbReference>
<dbReference type="Pfam" id="PF11896">
    <property type="entry name" value="GlgE_dom_N_S"/>
    <property type="match status" value="1"/>
</dbReference>
<proteinExistence type="predicted"/>
<dbReference type="InterPro" id="IPR013783">
    <property type="entry name" value="Ig-like_fold"/>
</dbReference>
<evidence type="ECO:0000313" key="2">
    <source>
        <dbReference type="EMBL" id="MFD0889454.1"/>
    </source>
</evidence>
<comment type="caution">
    <text evidence="2">The sequence shown here is derived from an EMBL/GenBank/DDBJ whole genome shotgun (WGS) entry which is preliminary data.</text>
</comment>
<reference evidence="3" key="1">
    <citation type="journal article" date="2019" name="Int. J. Syst. Evol. Microbiol.">
        <title>The Global Catalogue of Microorganisms (GCM) 10K type strain sequencing project: providing services to taxonomists for standard genome sequencing and annotation.</title>
        <authorList>
            <consortium name="The Broad Institute Genomics Platform"/>
            <consortium name="The Broad Institute Genome Sequencing Center for Infectious Disease"/>
            <person name="Wu L."/>
            <person name="Ma J."/>
        </authorList>
    </citation>
    <scope>NUCLEOTIDE SEQUENCE [LARGE SCALE GENOMIC DNA]</scope>
    <source>
        <strain evidence="3">CCUG 62974</strain>
    </source>
</reference>
<feature type="domain" description="Alpha-1,4-glucan:maltose-1-phosphate maltosyltransferase" evidence="1">
    <location>
        <begin position="3"/>
        <end position="71"/>
    </location>
</feature>
<evidence type="ECO:0000259" key="1">
    <source>
        <dbReference type="Pfam" id="PF11896"/>
    </source>
</evidence>
<organism evidence="2 3">
    <name type="scientific">Streptosporangium algeriense</name>
    <dbReference type="NCBI Taxonomy" id="1682748"/>
    <lineage>
        <taxon>Bacteria</taxon>
        <taxon>Bacillati</taxon>
        <taxon>Actinomycetota</taxon>
        <taxon>Actinomycetes</taxon>
        <taxon>Streptosporangiales</taxon>
        <taxon>Streptosporangiaceae</taxon>
        <taxon>Streptosporangium</taxon>
    </lineage>
</organism>
<name>A0ABW3E254_9ACTN</name>
<sequence>MTGRLGIDDVFPVVGARCHPAKTVVGEHLPIEATIWREGHEPVSAAVVWRGPSSRTATRVPMTCADEGTDR</sequence>
<accession>A0ABW3E254</accession>
<protein>
    <submittedName>
        <fullName evidence="2">Maltotransferase domain-containing protein</fullName>
    </submittedName>
</protein>
<gene>
    <name evidence="2" type="ORF">ACFQ08_33380</name>
</gene>
<feature type="non-terminal residue" evidence="2">
    <location>
        <position position="71"/>
    </location>
</feature>
<dbReference type="EMBL" id="JBHTHX010001844">
    <property type="protein sequence ID" value="MFD0889454.1"/>
    <property type="molecule type" value="Genomic_DNA"/>
</dbReference>